<dbReference type="OrthoDB" id="6627705at2"/>
<evidence type="ECO:0000313" key="1">
    <source>
        <dbReference type="EMBL" id="AOV97665.1"/>
    </source>
</evidence>
<organism evidence="2 4">
    <name type="scientific">Edwardsiella hoshinae</name>
    <dbReference type="NCBI Taxonomy" id="93378"/>
    <lineage>
        <taxon>Bacteria</taxon>
        <taxon>Pseudomonadati</taxon>
        <taxon>Pseudomonadota</taxon>
        <taxon>Gammaproteobacteria</taxon>
        <taxon>Enterobacterales</taxon>
        <taxon>Hafniaceae</taxon>
        <taxon>Edwardsiella</taxon>
    </lineage>
</organism>
<dbReference type="InterPro" id="IPR036388">
    <property type="entry name" value="WH-like_DNA-bd_sf"/>
</dbReference>
<dbReference type="GO" id="GO:0006351">
    <property type="term" value="P:DNA-templated transcription"/>
    <property type="evidence" value="ECO:0007669"/>
    <property type="project" value="InterPro"/>
</dbReference>
<dbReference type="Proteomes" id="UP000255248">
    <property type="component" value="Unassembled WGS sequence"/>
</dbReference>
<name>A0A376DJL7_9GAMM</name>
<reference evidence="1 3" key="1">
    <citation type="submission" date="2016-06" db="EMBL/GenBank/DDBJ databases">
        <title>Complete genome sequence of Edwardsiella hoshinae ATCC 35051.</title>
        <authorList>
            <person name="Reichley S.R."/>
            <person name="Waldbieser G.C."/>
            <person name="Lawrence M.L."/>
            <person name="Griffin M.J."/>
        </authorList>
    </citation>
    <scope>NUCLEOTIDE SEQUENCE [LARGE SCALE GENOMIC DNA]</scope>
    <source>
        <strain evidence="1 3">ATCC 35051</strain>
    </source>
</reference>
<sequence>MAGADDEAARHRRVRKPYQGNHEACLVPLGLEAYRERPLYVLVAQWCLRQEGWVNRNQIAAAFGISARSATFQLTYLARKKAQIASVLRKVRRGTAMMESSEIRVLWVHPEAGVRKTKTTVTETMPLKRVQKHRVGNADEAMRAQWRDIWRGLHKERKT</sequence>
<gene>
    <name evidence="1" type="ORF">A9798_12365</name>
    <name evidence="2" type="ORF">NCTC12121_02626</name>
</gene>
<evidence type="ECO:0000313" key="2">
    <source>
        <dbReference type="EMBL" id="STC90498.1"/>
    </source>
</evidence>
<dbReference type="Gene3D" id="1.10.10.10">
    <property type="entry name" value="Winged helix-like DNA-binding domain superfamily/Winged helix DNA-binding domain"/>
    <property type="match status" value="1"/>
</dbReference>
<dbReference type="GO" id="GO:0003677">
    <property type="term" value="F:DNA binding"/>
    <property type="evidence" value="ECO:0007669"/>
    <property type="project" value="UniProtKB-KW"/>
</dbReference>
<dbReference type="EMBL" id="CP016043">
    <property type="protein sequence ID" value="AOV97665.1"/>
    <property type="molecule type" value="Genomic_DNA"/>
</dbReference>
<accession>A0A376DJL7</accession>
<dbReference type="AlphaFoldDB" id="A0A376DJL7"/>
<reference evidence="2 4" key="2">
    <citation type="submission" date="2018-06" db="EMBL/GenBank/DDBJ databases">
        <authorList>
            <consortium name="Pathogen Informatics"/>
            <person name="Doyle S."/>
        </authorList>
    </citation>
    <scope>NUCLEOTIDE SEQUENCE [LARGE SCALE GENOMIC DNA]</scope>
    <source>
        <strain evidence="2 4">NCTC12121</strain>
    </source>
</reference>
<dbReference type="InterPro" id="IPR020357">
    <property type="entry name" value="Tscrpt_reg_CaiF/GrlA"/>
</dbReference>
<evidence type="ECO:0000313" key="4">
    <source>
        <dbReference type="Proteomes" id="UP000255248"/>
    </source>
</evidence>
<keyword evidence="2" id="KW-0238">DNA-binding</keyword>
<evidence type="ECO:0000313" key="3">
    <source>
        <dbReference type="Proteomes" id="UP000175893"/>
    </source>
</evidence>
<dbReference type="RefSeq" id="WP_024525027.1">
    <property type="nucleotide sequence ID" value="NZ_CP016043.1"/>
</dbReference>
<dbReference type="Pfam" id="PF07180">
    <property type="entry name" value="CaiF_GrlA"/>
    <property type="match status" value="1"/>
</dbReference>
<dbReference type="EMBL" id="UFXZ01000001">
    <property type="protein sequence ID" value="STC90498.1"/>
    <property type="molecule type" value="Genomic_DNA"/>
</dbReference>
<protein>
    <submittedName>
        <fullName evidence="2">DNA-binding transcriptional activator CaiF</fullName>
    </submittedName>
</protein>
<dbReference type="Proteomes" id="UP000175893">
    <property type="component" value="Chromosome"/>
</dbReference>
<keyword evidence="3" id="KW-1185">Reference proteome</keyword>
<dbReference type="KEGG" id="eho:A9798_12365"/>
<proteinExistence type="predicted"/>